<reference evidence="14" key="1">
    <citation type="submission" date="2012-06" db="EMBL/GenBank/DDBJ databases">
        <title>Genome analysis of multiple Granulibacter bethesdensis isolates demonstrates substantial genome diversity.</title>
        <authorList>
            <person name="Greenberg D.E."/>
            <person name="Porcella S.F."/>
            <person name="Zarember K."/>
            <person name="Zelazny A.M."/>
            <person name="Bruno D."/>
            <person name="Martens C."/>
            <person name="Barbian K.D."/>
            <person name="Jaske E."/>
            <person name="Holland S.M."/>
        </authorList>
    </citation>
    <scope>NUCLEOTIDE SEQUENCE [LARGE SCALE GENOMIC DNA]</scope>
    <source>
        <strain evidence="14">CGDNIH3</strain>
    </source>
</reference>
<dbReference type="EMBL" id="CP003181">
    <property type="protein sequence ID" value="AHJ63183.1"/>
    <property type="molecule type" value="Genomic_DNA"/>
</dbReference>
<dbReference type="InterPro" id="IPR018163">
    <property type="entry name" value="Thr/Ala-tRNA-synth_IIc_edit"/>
</dbReference>
<dbReference type="Proteomes" id="UP000019438">
    <property type="component" value="Chromosome"/>
</dbReference>
<dbReference type="Gene3D" id="3.30.930.10">
    <property type="entry name" value="Bira Bifunctional Protein, Domain 2"/>
    <property type="match status" value="1"/>
</dbReference>
<keyword evidence="8 11" id="KW-0694">RNA-binding</keyword>
<dbReference type="FunFam" id="3.10.310.40:FF:000001">
    <property type="entry name" value="Alanine--tRNA ligase"/>
    <property type="match status" value="1"/>
</dbReference>
<proteinExistence type="inferred from homology"/>
<dbReference type="InterPro" id="IPR023033">
    <property type="entry name" value="Ala_tRNA_ligase_euk/bac"/>
</dbReference>
<evidence type="ECO:0000313" key="13">
    <source>
        <dbReference type="EMBL" id="AHJ63183.1"/>
    </source>
</evidence>
<comment type="similarity">
    <text evidence="1 11">Belongs to the class-II aminoacyl-tRNA synthetase family.</text>
</comment>
<dbReference type="PRINTS" id="PR00980">
    <property type="entry name" value="TRNASYNTHALA"/>
</dbReference>
<evidence type="ECO:0000256" key="9">
    <source>
        <dbReference type="ARBA" id="ARBA00022917"/>
    </source>
</evidence>
<comment type="cofactor">
    <cofactor evidence="11">
        <name>Zn(2+)</name>
        <dbReference type="ChEBI" id="CHEBI:29105"/>
    </cofactor>
    <text evidence="11">Binds 1 zinc ion per subunit.</text>
</comment>
<dbReference type="SUPFAM" id="SSF50447">
    <property type="entry name" value="Translation proteins"/>
    <property type="match status" value="1"/>
</dbReference>
<dbReference type="GO" id="GO:0000049">
    <property type="term" value="F:tRNA binding"/>
    <property type="evidence" value="ECO:0007669"/>
    <property type="project" value="UniProtKB-KW"/>
</dbReference>
<comment type="subcellular location">
    <subcellularLocation>
        <location evidence="11">Cytoplasm</location>
    </subcellularLocation>
</comment>
<dbReference type="InterPro" id="IPR009000">
    <property type="entry name" value="Transl_B-barrel_sf"/>
</dbReference>
<protein>
    <recommendedName>
        <fullName evidence="11">Alanine--tRNA ligase</fullName>
        <ecNumber evidence="11">6.1.1.7</ecNumber>
    </recommendedName>
    <alternativeName>
        <fullName evidence="11">Alanyl-tRNA synthetase</fullName>
        <shortName evidence="11">AlaRS</shortName>
    </alternativeName>
</protein>
<dbReference type="Gene3D" id="6.10.250.550">
    <property type="match status" value="1"/>
</dbReference>
<dbReference type="Gene3D" id="3.30.980.10">
    <property type="entry name" value="Threonyl-trna Synthetase, Chain A, domain 2"/>
    <property type="match status" value="1"/>
</dbReference>
<dbReference type="GO" id="GO:0004813">
    <property type="term" value="F:alanine-tRNA ligase activity"/>
    <property type="evidence" value="ECO:0007669"/>
    <property type="project" value="UniProtKB-UniRule"/>
</dbReference>
<feature type="binding site" evidence="11">
    <location>
        <position position="720"/>
    </location>
    <ligand>
        <name>Zn(2+)</name>
        <dbReference type="ChEBI" id="CHEBI:29105"/>
    </ligand>
</feature>
<dbReference type="InterPro" id="IPR012947">
    <property type="entry name" value="tRNA_SAD"/>
</dbReference>
<dbReference type="SUPFAM" id="SSF55681">
    <property type="entry name" value="Class II aaRS and biotin synthetases"/>
    <property type="match status" value="1"/>
</dbReference>
<dbReference type="KEGG" id="gbc:GbCGDNIH3_1370"/>
<feature type="domain" description="Alanyl-transfer RNA synthetases family profile" evidence="12">
    <location>
        <begin position="47"/>
        <end position="763"/>
    </location>
</feature>
<evidence type="ECO:0000256" key="1">
    <source>
        <dbReference type="ARBA" id="ARBA00008226"/>
    </source>
</evidence>
<organism evidence="13 14">
    <name type="scientific">Granulibacter bethesdensis</name>
    <dbReference type="NCBI Taxonomy" id="364410"/>
    <lineage>
        <taxon>Bacteria</taxon>
        <taxon>Pseudomonadati</taxon>
        <taxon>Pseudomonadota</taxon>
        <taxon>Alphaproteobacteria</taxon>
        <taxon>Acetobacterales</taxon>
        <taxon>Acetobacteraceae</taxon>
        <taxon>Granulibacter</taxon>
    </lineage>
</organism>
<evidence type="ECO:0000256" key="11">
    <source>
        <dbReference type="HAMAP-Rule" id="MF_00036"/>
    </source>
</evidence>
<dbReference type="GO" id="GO:0005524">
    <property type="term" value="F:ATP binding"/>
    <property type="evidence" value="ECO:0007669"/>
    <property type="project" value="UniProtKB-UniRule"/>
</dbReference>
<feature type="binding site" evidence="11">
    <location>
        <position position="610"/>
    </location>
    <ligand>
        <name>Zn(2+)</name>
        <dbReference type="ChEBI" id="CHEBI:29105"/>
    </ligand>
</feature>
<dbReference type="Gene3D" id="3.10.310.40">
    <property type="match status" value="1"/>
</dbReference>
<comment type="catalytic activity">
    <reaction evidence="11">
        <text>tRNA(Ala) + L-alanine + ATP = L-alanyl-tRNA(Ala) + AMP + diphosphate</text>
        <dbReference type="Rhea" id="RHEA:12540"/>
        <dbReference type="Rhea" id="RHEA-COMP:9657"/>
        <dbReference type="Rhea" id="RHEA-COMP:9923"/>
        <dbReference type="ChEBI" id="CHEBI:30616"/>
        <dbReference type="ChEBI" id="CHEBI:33019"/>
        <dbReference type="ChEBI" id="CHEBI:57972"/>
        <dbReference type="ChEBI" id="CHEBI:78442"/>
        <dbReference type="ChEBI" id="CHEBI:78497"/>
        <dbReference type="ChEBI" id="CHEBI:456215"/>
        <dbReference type="EC" id="6.1.1.7"/>
    </reaction>
</comment>
<keyword evidence="9 11" id="KW-0648">Protein biosynthesis</keyword>
<dbReference type="HAMAP" id="MF_00036_B">
    <property type="entry name" value="Ala_tRNA_synth_B"/>
    <property type="match status" value="1"/>
</dbReference>
<dbReference type="PANTHER" id="PTHR11777:SF9">
    <property type="entry name" value="ALANINE--TRNA LIGASE, CYTOPLASMIC"/>
    <property type="match status" value="1"/>
</dbReference>
<dbReference type="GO" id="GO:0002161">
    <property type="term" value="F:aminoacyl-tRNA deacylase activity"/>
    <property type="evidence" value="ECO:0007669"/>
    <property type="project" value="TreeGrafter"/>
</dbReference>
<name>A0AAN0RE52_9PROT</name>
<dbReference type="AlphaFoldDB" id="A0AAN0RE52"/>
<feature type="binding site" evidence="11">
    <location>
        <position position="724"/>
    </location>
    <ligand>
        <name>Zn(2+)</name>
        <dbReference type="ChEBI" id="CHEBI:29105"/>
    </ligand>
</feature>
<accession>A0AAN0RE52</accession>
<keyword evidence="3 11" id="KW-0436">Ligase</keyword>
<dbReference type="InterPro" id="IPR002318">
    <property type="entry name" value="Ala-tRNA-lgiase_IIc"/>
</dbReference>
<keyword evidence="5 11" id="KW-0547">Nucleotide-binding</keyword>
<dbReference type="GO" id="GO:0006419">
    <property type="term" value="P:alanyl-tRNA aminoacylation"/>
    <property type="evidence" value="ECO:0007669"/>
    <property type="project" value="UniProtKB-UniRule"/>
</dbReference>
<dbReference type="FunFam" id="3.30.54.20:FF:000001">
    <property type="entry name" value="Alanine--tRNA ligase"/>
    <property type="match status" value="1"/>
</dbReference>
<dbReference type="GO" id="GO:0005829">
    <property type="term" value="C:cytosol"/>
    <property type="evidence" value="ECO:0007669"/>
    <property type="project" value="TreeGrafter"/>
</dbReference>
<evidence type="ECO:0000256" key="2">
    <source>
        <dbReference type="ARBA" id="ARBA00022555"/>
    </source>
</evidence>
<dbReference type="Pfam" id="PF01411">
    <property type="entry name" value="tRNA-synt_2c"/>
    <property type="match status" value="1"/>
</dbReference>
<dbReference type="EC" id="6.1.1.7" evidence="11"/>
<evidence type="ECO:0000256" key="6">
    <source>
        <dbReference type="ARBA" id="ARBA00022833"/>
    </source>
</evidence>
<keyword evidence="10 11" id="KW-0030">Aminoacyl-tRNA synthetase</keyword>
<dbReference type="InterPro" id="IPR050058">
    <property type="entry name" value="Ala-tRNA_ligase"/>
</dbReference>
<evidence type="ECO:0000256" key="10">
    <source>
        <dbReference type="ARBA" id="ARBA00023146"/>
    </source>
</evidence>
<dbReference type="FunFam" id="3.30.980.10:FF:000004">
    <property type="entry name" value="Alanine--tRNA ligase, cytoplasmic"/>
    <property type="match status" value="1"/>
</dbReference>
<sequence>MEPHPSLPARGWTDLPAWATWRVHPFIRLMPLLADALHDQVLDRRMATSNDIRATFLNYFARNGHEVVDSSPLVPRNDPTLLFVNSGMVQFKNVFTGQERRPYSRATTSQKCVRAGGKHNDLDNVGYTARHHTFFEMLGNFSFGDYFKEQAITHAWNVVTREFGLPAEKLLVTVYQDDDDAARLWKSIAGLPEERIIRIASSDNFWRMGDTGPCGPCSEIFYDHGPSIPGGPPGSPDEDGDRFIEIWNLVFMQYEEGPPGTRVNLPRPSIDTGMGLERLAAVLQGKHDNYDTDTLRALIVASAEATGQDPDGPHKTSHRVVADHLRSTSFLMADGVLPSNEGRGYVLRRIMRRAMRHAHLMGMTEPLLYRLVPALVRQMGAAYGELVQAQSLITETLRLEETRFKAMLDRGLAMLSDEVGKLGEGQTLSGDVAFKLYDTYGFPLDLTQDALREQGRAVDVAGFDAAMTEQRRRARAAWSGSGDAAQEGVWFEIRDRVGGTEFLGYSTEKAEAEIIALVANGALTETAPAGTEVAVVLNQTPFYGESGGQVGDTGIMTGPNGLQIIISDTQKKLGDVFVHLGRVESGLAQIGQPVEVVVDHQRRSAIRAHHSATHLLHEALRRRLGTHVAQKGSLNAPDRLRFDVSQPTPITRDDLAVVEAEVNALIRQNSPVNTRLMTPEQAVAEGAMALFGEKYGDEVRVVSMGAPVEEGKPAYSIELCGGTHVGRTGDIGLFRITGESAVSAGVRRIEAVTGEAALAQIAEAERRLQETASLLRVAPGDVTTRVASLLEERKKLEAQLADAQRKLATGGAADKVEEVGGVKLAARNLGDVAPKELKGLAEAIARQLESGVVALVSTAEGKASVVVGVTADLTSRFDAVTLVRAASAAVGGKGGGGRPDMAQAGGPDAAQADAALQAVRDAMAA</sequence>
<dbReference type="CDD" id="cd00673">
    <property type="entry name" value="AlaRS_core"/>
    <property type="match status" value="1"/>
</dbReference>
<comment type="function">
    <text evidence="11">Catalyzes the attachment of alanine to tRNA(Ala) in a two-step reaction: alanine is first activated by ATP to form Ala-AMP and then transferred to the acceptor end of tRNA(Ala). Also edits incorrectly charged Ser-tRNA(Ala) and Gly-tRNA(Ala) via its editing domain.</text>
</comment>
<keyword evidence="11" id="KW-0963">Cytoplasm</keyword>
<dbReference type="GO" id="GO:0008270">
    <property type="term" value="F:zinc ion binding"/>
    <property type="evidence" value="ECO:0007669"/>
    <property type="project" value="UniProtKB-UniRule"/>
</dbReference>
<evidence type="ECO:0000313" key="14">
    <source>
        <dbReference type="Proteomes" id="UP000019438"/>
    </source>
</evidence>
<comment type="domain">
    <text evidence="11">Consists of three domains; the N-terminal catalytic domain, the editing domain and the C-terminal C-Ala domain. The editing domain removes incorrectly charged amino acids, while the C-Ala domain, along with tRNA(Ala), serves as a bridge to cooperatively bring together the editing and aminoacylation centers thus stimulating deacylation of misacylated tRNAs.</text>
</comment>
<evidence type="ECO:0000256" key="3">
    <source>
        <dbReference type="ARBA" id="ARBA00022598"/>
    </source>
</evidence>
<dbReference type="Gene3D" id="3.30.54.20">
    <property type="match status" value="1"/>
</dbReference>
<dbReference type="InterPro" id="IPR045864">
    <property type="entry name" value="aa-tRNA-synth_II/BPL/LPL"/>
</dbReference>
<feature type="binding site" evidence="11">
    <location>
        <position position="614"/>
    </location>
    <ligand>
        <name>Zn(2+)</name>
        <dbReference type="ChEBI" id="CHEBI:29105"/>
    </ligand>
</feature>
<dbReference type="InterPro" id="IPR018162">
    <property type="entry name" value="Ala-tRNA-ligase_IIc_anticod-bd"/>
</dbReference>
<dbReference type="Gene3D" id="2.40.30.130">
    <property type="match status" value="1"/>
</dbReference>
<dbReference type="InterPro" id="IPR018165">
    <property type="entry name" value="Ala-tRNA-synth_IIc_core"/>
</dbReference>
<dbReference type="GO" id="GO:0045892">
    <property type="term" value="P:negative regulation of DNA-templated transcription"/>
    <property type="evidence" value="ECO:0007669"/>
    <property type="project" value="TreeGrafter"/>
</dbReference>
<dbReference type="Pfam" id="PF02272">
    <property type="entry name" value="DHHA1"/>
    <property type="match status" value="1"/>
</dbReference>
<evidence type="ECO:0000256" key="4">
    <source>
        <dbReference type="ARBA" id="ARBA00022723"/>
    </source>
</evidence>
<dbReference type="Pfam" id="PF07973">
    <property type="entry name" value="tRNA_SAD"/>
    <property type="match status" value="1"/>
</dbReference>
<keyword evidence="4 11" id="KW-0479">Metal-binding</keyword>
<evidence type="ECO:0000256" key="5">
    <source>
        <dbReference type="ARBA" id="ARBA00022741"/>
    </source>
</evidence>
<dbReference type="PROSITE" id="PS50860">
    <property type="entry name" value="AA_TRNA_LIGASE_II_ALA"/>
    <property type="match status" value="1"/>
</dbReference>
<keyword evidence="6 11" id="KW-0862">Zinc</keyword>
<dbReference type="SMART" id="SM00863">
    <property type="entry name" value="tRNA_SAD"/>
    <property type="match status" value="1"/>
</dbReference>
<dbReference type="NCBIfam" id="TIGR00344">
    <property type="entry name" value="alaS"/>
    <property type="match status" value="1"/>
</dbReference>
<dbReference type="PANTHER" id="PTHR11777">
    <property type="entry name" value="ALANYL-TRNA SYNTHETASE"/>
    <property type="match status" value="1"/>
</dbReference>
<dbReference type="FunFam" id="3.30.930.10:FF:000004">
    <property type="entry name" value="Alanine--tRNA ligase"/>
    <property type="match status" value="1"/>
</dbReference>
<evidence type="ECO:0000259" key="12">
    <source>
        <dbReference type="PROSITE" id="PS50860"/>
    </source>
</evidence>
<keyword evidence="7 11" id="KW-0067">ATP-binding</keyword>
<evidence type="ECO:0000256" key="7">
    <source>
        <dbReference type="ARBA" id="ARBA00022840"/>
    </source>
</evidence>
<dbReference type="InterPro" id="IPR003156">
    <property type="entry name" value="DHHA1_dom"/>
</dbReference>
<dbReference type="SUPFAM" id="SSF55186">
    <property type="entry name" value="ThrRS/AlaRS common domain"/>
    <property type="match status" value="1"/>
</dbReference>
<dbReference type="SUPFAM" id="SSF101353">
    <property type="entry name" value="Putative anticodon-binding domain of alanyl-tRNA synthetase (AlaRS)"/>
    <property type="match status" value="1"/>
</dbReference>
<gene>
    <name evidence="11" type="primary">alaS</name>
    <name evidence="13" type="ORF">GbCGDNIH3_1370</name>
</gene>
<keyword evidence="2 11" id="KW-0820">tRNA-binding</keyword>
<dbReference type="InterPro" id="IPR018164">
    <property type="entry name" value="Ala-tRNA-synth_IIc_N"/>
</dbReference>
<evidence type="ECO:0000256" key="8">
    <source>
        <dbReference type="ARBA" id="ARBA00022884"/>
    </source>
</evidence>